<dbReference type="RefSeq" id="XP_045268485.1">
    <property type="nucleotide sequence ID" value="XM_045411427.1"/>
</dbReference>
<dbReference type="Gene3D" id="3.50.50.60">
    <property type="entry name" value="FAD/NAD(P)-binding domain"/>
    <property type="match status" value="1"/>
</dbReference>
<dbReference type="GO" id="GO:0001228">
    <property type="term" value="F:DNA-binding transcription activator activity, RNA polymerase II-specific"/>
    <property type="evidence" value="ECO:0007669"/>
    <property type="project" value="TreeGrafter"/>
</dbReference>
<dbReference type="InterPro" id="IPR036864">
    <property type="entry name" value="Zn2-C6_fun-type_DNA-bd_sf"/>
</dbReference>
<organism evidence="12 13">
    <name type="scientific">Colletotrichum gloeosporioides</name>
    <name type="common">Anthracnose fungus</name>
    <name type="synonym">Glomerella cingulata</name>
    <dbReference type="NCBI Taxonomy" id="474922"/>
    <lineage>
        <taxon>Eukaryota</taxon>
        <taxon>Fungi</taxon>
        <taxon>Dikarya</taxon>
        <taxon>Ascomycota</taxon>
        <taxon>Pezizomycotina</taxon>
        <taxon>Sordariomycetes</taxon>
        <taxon>Hypocreomycetidae</taxon>
        <taxon>Glomerellales</taxon>
        <taxon>Glomerellaceae</taxon>
        <taxon>Colletotrichum</taxon>
        <taxon>Colletotrichum gloeosporioides species complex</taxon>
    </lineage>
</organism>
<dbReference type="Pfam" id="PF00172">
    <property type="entry name" value="Zn_clus"/>
    <property type="match status" value="1"/>
</dbReference>
<keyword evidence="9" id="KW-0539">Nucleus</keyword>
<dbReference type="InterPro" id="IPR051430">
    <property type="entry name" value="Fungal_TF_Env_Response"/>
</dbReference>
<evidence type="ECO:0000256" key="1">
    <source>
        <dbReference type="ARBA" id="ARBA00022630"/>
    </source>
</evidence>
<gene>
    <name evidence="12" type="ORF">GCG54_00011525</name>
</gene>
<dbReference type="InterPro" id="IPR007219">
    <property type="entry name" value="XnlR_reg_dom"/>
</dbReference>
<accession>A0A8H4CT19</accession>
<dbReference type="GO" id="GO:0000978">
    <property type="term" value="F:RNA polymerase II cis-regulatory region sequence-specific DNA binding"/>
    <property type="evidence" value="ECO:0007669"/>
    <property type="project" value="TreeGrafter"/>
</dbReference>
<evidence type="ECO:0000256" key="3">
    <source>
        <dbReference type="ARBA" id="ARBA00022827"/>
    </source>
</evidence>
<dbReference type="Pfam" id="PF01494">
    <property type="entry name" value="FAD_binding_3"/>
    <property type="match status" value="1"/>
</dbReference>
<evidence type="ECO:0000256" key="9">
    <source>
        <dbReference type="ARBA" id="ARBA00023242"/>
    </source>
</evidence>
<dbReference type="GO" id="GO:0071949">
    <property type="term" value="F:FAD binding"/>
    <property type="evidence" value="ECO:0007669"/>
    <property type="project" value="InterPro"/>
</dbReference>
<dbReference type="Pfam" id="PF04082">
    <property type="entry name" value="Fungal_trans"/>
    <property type="match status" value="1"/>
</dbReference>
<dbReference type="GO" id="GO:0008270">
    <property type="term" value="F:zinc ion binding"/>
    <property type="evidence" value="ECO:0007669"/>
    <property type="project" value="InterPro"/>
</dbReference>
<dbReference type="PROSITE" id="PS50048">
    <property type="entry name" value="ZN2_CY6_FUNGAL_2"/>
    <property type="match status" value="1"/>
</dbReference>
<keyword evidence="4" id="KW-0862">Zinc</keyword>
<comment type="caution">
    <text evidence="12">The sequence shown here is derived from an EMBL/GenBank/DDBJ whole genome shotgun (WGS) entry which is preliminary data.</text>
</comment>
<dbReference type="PROSITE" id="PS00463">
    <property type="entry name" value="ZN2_CY6_FUNGAL_1"/>
    <property type="match status" value="1"/>
</dbReference>
<dbReference type="GO" id="GO:0006351">
    <property type="term" value="P:DNA-templated transcription"/>
    <property type="evidence" value="ECO:0007669"/>
    <property type="project" value="InterPro"/>
</dbReference>
<dbReference type="PRINTS" id="PR00420">
    <property type="entry name" value="RNGMNOXGNASE"/>
</dbReference>
<dbReference type="InterPro" id="IPR001138">
    <property type="entry name" value="Zn2Cys6_DnaBD"/>
</dbReference>
<keyword evidence="1" id="KW-0285">Flavoprotein</keyword>
<feature type="domain" description="Zn(2)-C6 fungal-type" evidence="11">
    <location>
        <begin position="14"/>
        <end position="43"/>
    </location>
</feature>
<feature type="region of interest" description="Disordered" evidence="10">
    <location>
        <begin position="435"/>
        <end position="466"/>
    </location>
</feature>
<keyword evidence="13" id="KW-1185">Reference proteome</keyword>
<evidence type="ECO:0000256" key="10">
    <source>
        <dbReference type="SAM" id="MobiDB-lite"/>
    </source>
</evidence>
<dbReference type="SUPFAM" id="SSF51905">
    <property type="entry name" value="FAD/NAD(P)-binding domain"/>
    <property type="match status" value="1"/>
</dbReference>
<keyword evidence="2" id="KW-0479">Metal-binding</keyword>
<evidence type="ECO:0000256" key="6">
    <source>
        <dbReference type="ARBA" id="ARBA00023015"/>
    </source>
</evidence>
<dbReference type="GO" id="GO:0016491">
    <property type="term" value="F:oxidoreductase activity"/>
    <property type="evidence" value="ECO:0007669"/>
    <property type="project" value="UniProtKB-KW"/>
</dbReference>
<dbReference type="CDD" id="cd00067">
    <property type="entry name" value="GAL4"/>
    <property type="match status" value="1"/>
</dbReference>
<dbReference type="PANTHER" id="PTHR31944:SF129">
    <property type="entry name" value="ASPYRIDONES CLUSTER REGULATOR APDR-RELATED"/>
    <property type="match status" value="1"/>
</dbReference>
<feature type="compositionally biased region" description="Polar residues" evidence="10">
    <location>
        <begin position="110"/>
        <end position="126"/>
    </location>
</feature>
<evidence type="ECO:0000256" key="2">
    <source>
        <dbReference type="ARBA" id="ARBA00022723"/>
    </source>
</evidence>
<evidence type="ECO:0000256" key="5">
    <source>
        <dbReference type="ARBA" id="ARBA00023002"/>
    </source>
</evidence>
<name>A0A8H4CT19_COLGL</name>
<dbReference type="SUPFAM" id="SSF57701">
    <property type="entry name" value="Zn2/Cys6 DNA-binding domain"/>
    <property type="match status" value="1"/>
</dbReference>
<dbReference type="Proteomes" id="UP000613401">
    <property type="component" value="Unassembled WGS sequence"/>
</dbReference>
<evidence type="ECO:0000313" key="12">
    <source>
        <dbReference type="EMBL" id="KAF3809326.1"/>
    </source>
</evidence>
<dbReference type="EMBL" id="WVTB01000017">
    <property type="protein sequence ID" value="KAF3809326.1"/>
    <property type="molecule type" value="Genomic_DNA"/>
</dbReference>
<evidence type="ECO:0000256" key="7">
    <source>
        <dbReference type="ARBA" id="ARBA00023125"/>
    </source>
</evidence>
<keyword evidence="6" id="KW-0805">Transcription regulation</keyword>
<dbReference type="PANTHER" id="PTHR31944">
    <property type="entry name" value="HEME-RESPONSIVE ZINC FINGER TRANSCRIPTION FACTOR HAP1"/>
    <property type="match status" value="1"/>
</dbReference>
<dbReference type="Gene3D" id="4.10.240.10">
    <property type="entry name" value="Zn(2)-C6 fungal-type DNA-binding domain"/>
    <property type="match status" value="1"/>
</dbReference>
<dbReference type="InterPro" id="IPR036188">
    <property type="entry name" value="FAD/NAD-bd_sf"/>
</dbReference>
<dbReference type="GeneID" id="69018651"/>
<keyword evidence="3" id="KW-0274">FAD</keyword>
<dbReference type="GO" id="GO:0005634">
    <property type="term" value="C:nucleus"/>
    <property type="evidence" value="ECO:0007669"/>
    <property type="project" value="TreeGrafter"/>
</dbReference>
<dbReference type="SMART" id="SM00066">
    <property type="entry name" value="GAL4"/>
    <property type="match status" value="1"/>
</dbReference>
<evidence type="ECO:0000313" key="13">
    <source>
        <dbReference type="Proteomes" id="UP000613401"/>
    </source>
</evidence>
<keyword evidence="5" id="KW-0560">Oxidoreductase</keyword>
<evidence type="ECO:0000256" key="4">
    <source>
        <dbReference type="ARBA" id="ARBA00022833"/>
    </source>
</evidence>
<dbReference type="InterPro" id="IPR002938">
    <property type="entry name" value="FAD-bd"/>
</dbReference>
<feature type="region of interest" description="Disordered" evidence="10">
    <location>
        <begin position="48"/>
        <end position="87"/>
    </location>
</feature>
<dbReference type="CDD" id="cd12148">
    <property type="entry name" value="fungal_TF_MHR"/>
    <property type="match status" value="1"/>
</dbReference>
<sequence length="1137" mass="127281">MERQPRRRRRPALSCLECRRRKIKCDRDDPCTHCVSAKIQCTYKTYRNDPETRGLTPRSDAGRALSNSASRPASPAVAGQGPPPNLGRSFQDIADIASAQTIRADERRTGTSNVVGTHNISPQNRSSEAEPDLRDLLRRLRKLEQDSTGLNNLGSPELARHVLSSTHGPQDSQVVLKKTRLWKWSDWMGESEEFETVLAWFTAYIEAKDPAKEVSFQEAGTQALAIEIGNLYESCKVLARRLKICRPTRNISSPSPSLMPPSREVADAMVSAYLNSFELVHRILHVPTFWAEYCEYWDHPETTTMDVRLKILLVIGMGSSLSELGDATLRQTATHWVYAAQSWLSGPLEKDRLGLSGLQVHCLTMLARQIFSVGGDLIWVSMGSLIHRAMQIGLHRDPKHLPRMSFLQAELRRRLWATILELAVQSSLDSAMPPRLSFDEFDTETPSNINDDEMDQSTEMAEPHPKDGFTDTSIQLLLLSSLPTRLKILRLLNDLRSELSYTDALALSDEITTACRENMAFGKRFEGREITKFHRNLVDYLVRRFMLPLHCPFASKARSNPLFHYSIRASLDASMAIISPEPDEKFSRLMAVSGGLFREGFRYAIATISLEFLAVAKSQQLSGTIHRDDRYRTLLKSSVEDMIEMSAERIRQGDTNIKGHMFLSMIVAQVKAMEEGHSGEQMIAQSAKNSLEFCHSVLQRRLENAPSPWSTDTSTMTMAPMRILISGGGIAGTSLAFWLSKLGHDITVVEWFPTLRATGLQLDLRGHGIEVMKRMGLDQAFRAKSAPEQGLLIVDSSGQRRAYFPANTSGKGLQSFTTEYEIMRGDLCRIIYDATKNRAKYVFGTSVEKFEQMGNGVEVLFSNGETDTFDLLVGADGQGSRTRKMMLGAKQTDGFEPLGGSYAGYFTIPKPIQEGEGYNATAYIGTNNRTIMTRRHSPDQTQIYLMCRTNSEEIKNARREGVEKQKEAIAKVFDGAGWETKDILERMTKSTDFYCEHIGLVKMNGWSKGNVTLVGDAAYCPSVMTGMGTTSAVVGAYVLAGEISKHCGNKDSKDGLGKALRAYEQKFRPFMDQVQHGISGDAFIWKIWPTTPFGIGILNFLLGLVSLLRLNVLGEWLLKENVKWELPEYEEVGSMRL</sequence>
<evidence type="ECO:0000259" key="11">
    <source>
        <dbReference type="PROSITE" id="PS50048"/>
    </source>
</evidence>
<proteinExistence type="predicted"/>
<reference evidence="12" key="2">
    <citation type="submission" date="2020-03" db="EMBL/GenBank/DDBJ databases">
        <authorList>
            <person name="Fu F.-F."/>
            <person name="Chen J."/>
        </authorList>
    </citation>
    <scope>NUCLEOTIDE SEQUENCE</scope>
    <source>
        <strain evidence="12">Lc1</strain>
    </source>
</reference>
<dbReference type="AlphaFoldDB" id="A0A8H4CT19"/>
<protein>
    <submittedName>
        <fullName evidence="12">Aspyridones cluster regulator apdR</fullName>
    </submittedName>
</protein>
<dbReference type="SMART" id="SM00906">
    <property type="entry name" value="Fungal_trans"/>
    <property type="match status" value="1"/>
</dbReference>
<reference evidence="12" key="1">
    <citation type="journal article" date="2020" name="Phytopathology">
        <title>Genome sequence and comparative analysis of Colletotrichum gloeosporioides isolated from Liriodendron leaves.</title>
        <authorList>
            <person name="Fu F.F."/>
            <person name="Hao Z."/>
            <person name="Wang P."/>
            <person name="Lu Y."/>
            <person name="Xue L.J."/>
            <person name="Wei G."/>
            <person name="Tian Y."/>
            <person name="Baishi H."/>
            <person name="Xu H."/>
            <person name="Shi J."/>
            <person name="Cheng T."/>
            <person name="Wang G."/>
            <person name="Yi Y."/>
            <person name="Chen J."/>
        </authorList>
    </citation>
    <scope>NUCLEOTIDE SEQUENCE</scope>
    <source>
        <strain evidence="12">Lc1</strain>
    </source>
</reference>
<keyword evidence="8" id="KW-0804">Transcription</keyword>
<feature type="region of interest" description="Disordered" evidence="10">
    <location>
        <begin position="109"/>
        <end position="131"/>
    </location>
</feature>
<keyword evidence="7" id="KW-0238">DNA-binding</keyword>
<evidence type="ECO:0000256" key="8">
    <source>
        <dbReference type="ARBA" id="ARBA00023163"/>
    </source>
</evidence>